<keyword evidence="4" id="KW-1185">Reference proteome</keyword>
<name>A0ABV3TTI0_9GAMM</name>
<dbReference type="PROSITE" id="PS51257">
    <property type="entry name" value="PROKAR_LIPOPROTEIN"/>
    <property type="match status" value="1"/>
</dbReference>
<feature type="compositionally biased region" description="Polar residues" evidence="1">
    <location>
        <begin position="40"/>
        <end position="51"/>
    </location>
</feature>
<evidence type="ECO:0000256" key="2">
    <source>
        <dbReference type="SAM" id="SignalP"/>
    </source>
</evidence>
<dbReference type="Proteomes" id="UP001557484">
    <property type="component" value="Unassembled WGS sequence"/>
</dbReference>
<feature type="signal peptide" evidence="2">
    <location>
        <begin position="1"/>
        <end position="18"/>
    </location>
</feature>
<feature type="compositionally biased region" description="Low complexity" evidence="1">
    <location>
        <begin position="28"/>
        <end position="39"/>
    </location>
</feature>
<organism evidence="3 4">
    <name type="scientific">Zhongshania arctica</name>
    <dbReference type="NCBI Taxonomy" id="3238302"/>
    <lineage>
        <taxon>Bacteria</taxon>
        <taxon>Pseudomonadati</taxon>
        <taxon>Pseudomonadota</taxon>
        <taxon>Gammaproteobacteria</taxon>
        <taxon>Cellvibrionales</taxon>
        <taxon>Spongiibacteraceae</taxon>
        <taxon>Zhongshania</taxon>
    </lineage>
</organism>
<reference evidence="3 4" key="1">
    <citation type="journal article" date="2011" name="Int. J. Syst. Evol. Microbiol.">
        <title>Zhongshania antarctica gen. nov., sp. nov. and Zhongshania guokunii sp. nov., gammaproteobacteria respectively isolated from coastal attached (fast) ice and surface seawater of the Antarctic.</title>
        <authorList>
            <person name="Li H.J."/>
            <person name="Zhang X.Y."/>
            <person name="Chen C.X."/>
            <person name="Zhang Y.J."/>
            <person name="Gao Z.M."/>
            <person name="Yu Y."/>
            <person name="Chen X.L."/>
            <person name="Chen B."/>
            <person name="Zhang Y.Z."/>
        </authorList>
    </citation>
    <scope>NUCLEOTIDE SEQUENCE [LARGE SCALE GENOMIC DNA]</scope>
    <source>
        <strain evidence="3 4">R06B22</strain>
    </source>
</reference>
<feature type="chain" id="PRO_5046398172" description="Big-1 domain-containing protein" evidence="2">
    <location>
        <begin position="19"/>
        <end position="576"/>
    </location>
</feature>
<evidence type="ECO:0000313" key="3">
    <source>
        <dbReference type="EMBL" id="MEX1664921.1"/>
    </source>
</evidence>
<dbReference type="InterPro" id="IPR013783">
    <property type="entry name" value="Ig-like_fold"/>
</dbReference>
<protein>
    <recommendedName>
        <fullName evidence="5">Big-1 domain-containing protein</fullName>
    </recommendedName>
</protein>
<evidence type="ECO:0008006" key="5">
    <source>
        <dbReference type="Google" id="ProtNLM"/>
    </source>
</evidence>
<accession>A0ABV3TTI0</accession>
<dbReference type="EMBL" id="JBFRYB010000001">
    <property type="protein sequence ID" value="MEX1664921.1"/>
    <property type="molecule type" value="Genomic_DNA"/>
</dbReference>
<dbReference type="InterPro" id="IPR008964">
    <property type="entry name" value="Invasin/intimin_cell_adhesion"/>
</dbReference>
<comment type="caution">
    <text evidence="3">The sequence shown here is derived from an EMBL/GenBank/DDBJ whole genome shotgun (WGS) entry which is preliminary data.</text>
</comment>
<evidence type="ECO:0000313" key="4">
    <source>
        <dbReference type="Proteomes" id="UP001557484"/>
    </source>
</evidence>
<sequence>MKVLFRTCLLMFTVFLFAGCGGGSSNGEPSLTPSETPSSNDGTTNPDTGSVDTTVIRFGSFDGGGTFTAGTIATNAIDLNASESAALTVAIRDNNNNPVTDAADIFFSSTCIDVGLSEINPVVTQNTNGTINATYTARGCSGNDEVTAQTTLNGTSFSAEVTINTTPAPLGSITFTSAEPNIIGIKSSGAIPEQSVVSFKVTNTSGGPVPNQDVTFELDSSVGGIFLSNAQGITNESGIVTTTINAGSIPVPVRITATANQNGTISKAVSSSLVITTGIADADSFSVGAVTPNIEGWERDGISTQIVARAADRYNTPVPDKTSIAFQAEGGVINPSCETTNGVCSVTFTSQNPRPQDGRVTILATILGEENFIDLNGNGQFDGSLLTPNEIQIDLAEPFRDDNENGIHDNAIEPFIDTDKNGSRSTANGDFDGLLCNDNCGSSTLIISSQVVIVLSQSTLSIDILDSTGAAITPPLNITGGLTKVTVDVYSLFNAATAPSNPKQIPPAGTVISASTSQGTIDGPSSFTVLASSAQGPQRVEFSISPSNAAGTGVFRITATTPSGIISRSDVAIIQN</sequence>
<keyword evidence="2" id="KW-0732">Signal</keyword>
<proteinExistence type="predicted"/>
<feature type="region of interest" description="Disordered" evidence="1">
    <location>
        <begin position="26"/>
        <end position="51"/>
    </location>
</feature>
<gene>
    <name evidence="3" type="ORF">AB4875_05435</name>
</gene>
<dbReference type="RefSeq" id="WP_368375038.1">
    <property type="nucleotide sequence ID" value="NZ_JBFRYB010000001.1"/>
</dbReference>
<dbReference type="SUPFAM" id="SSF49373">
    <property type="entry name" value="Invasin/intimin cell-adhesion fragments"/>
    <property type="match status" value="3"/>
</dbReference>
<evidence type="ECO:0000256" key="1">
    <source>
        <dbReference type="SAM" id="MobiDB-lite"/>
    </source>
</evidence>
<dbReference type="Gene3D" id="2.60.40.10">
    <property type="entry name" value="Immunoglobulins"/>
    <property type="match status" value="3"/>
</dbReference>